<dbReference type="RefSeq" id="WP_260900477.1">
    <property type="nucleotide sequence ID" value="NZ_JAOCZP010000001.1"/>
</dbReference>
<accession>A0ABT2LLR4</accession>
<proteinExistence type="inferred from homology"/>
<evidence type="ECO:0000259" key="2">
    <source>
        <dbReference type="Pfam" id="PF08327"/>
    </source>
</evidence>
<evidence type="ECO:0000256" key="1">
    <source>
        <dbReference type="ARBA" id="ARBA00006817"/>
    </source>
</evidence>
<dbReference type="EMBL" id="JAOCZP010000001">
    <property type="protein sequence ID" value="MCT7374119.1"/>
    <property type="molecule type" value="Genomic_DNA"/>
</dbReference>
<organism evidence="3 4">
    <name type="scientific">Chelativorans salis</name>
    <dbReference type="NCBI Taxonomy" id="2978478"/>
    <lineage>
        <taxon>Bacteria</taxon>
        <taxon>Pseudomonadati</taxon>
        <taxon>Pseudomonadota</taxon>
        <taxon>Alphaproteobacteria</taxon>
        <taxon>Hyphomicrobiales</taxon>
        <taxon>Phyllobacteriaceae</taxon>
        <taxon>Chelativorans</taxon>
    </lineage>
</organism>
<dbReference type="CDD" id="cd07814">
    <property type="entry name" value="SRPBCC_CalC_Aha1-like"/>
    <property type="match status" value="1"/>
</dbReference>
<gene>
    <name evidence="3" type="ORF">N5A92_03625</name>
</gene>
<dbReference type="SUPFAM" id="SSF55961">
    <property type="entry name" value="Bet v1-like"/>
    <property type="match status" value="1"/>
</dbReference>
<protein>
    <submittedName>
        <fullName evidence="3">SRPBCC domain-containing protein</fullName>
    </submittedName>
</protein>
<dbReference type="InterPro" id="IPR013538">
    <property type="entry name" value="ASHA1/2-like_C"/>
</dbReference>
<evidence type="ECO:0000313" key="3">
    <source>
        <dbReference type="EMBL" id="MCT7374119.1"/>
    </source>
</evidence>
<comment type="similarity">
    <text evidence="1">Belongs to the AHA1 family.</text>
</comment>
<name>A0ABT2LLR4_9HYPH</name>
<dbReference type="Pfam" id="PF08327">
    <property type="entry name" value="AHSA1"/>
    <property type="match status" value="1"/>
</dbReference>
<dbReference type="InterPro" id="IPR023393">
    <property type="entry name" value="START-like_dom_sf"/>
</dbReference>
<evidence type="ECO:0000313" key="4">
    <source>
        <dbReference type="Proteomes" id="UP001320831"/>
    </source>
</evidence>
<dbReference type="Proteomes" id="UP001320831">
    <property type="component" value="Unassembled WGS sequence"/>
</dbReference>
<comment type="caution">
    <text evidence="3">The sequence shown here is derived from an EMBL/GenBank/DDBJ whole genome shotgun (WGS) entry which is preliminary data.</text>
</comment>
<keyword evidence="4" id="KW-1185">Reference proteome</keyword>
<reference evidence="3 4" key="1">
    <citation type="submission" date="2022-09" db="EMBL/GenBank/DDBJ databases">
        <title>Chelativorans salina sp. nov., a novel slightly halophilic bacterium isolated from a saline lake sediment enrichment.</title>
        <authorList>
            <person name="Gao L."/>
            <person name="Fang B.-Z."/>
            <person name="Li W.-J."/>
        </authorList>
    </citation>
    <scope>NUCLEOTIDE SEQUENCE [LARGE SCALE GENOMIC DNA]</scope>
    <source>
        <strain evidence="3 4">EGI FJ00035</strain>
    </source>
</reference>
<sequence length="168" mass="18520">MTTSDSPTIEASVTAHADFTRGEVSASALLPAMPDRVFRAMTSAEICQWWVHPGVFDTREWNGDLRVGGRWESAGIGGGQPYRLKGEYLEVEPPVRLAHTWKMVGEAGDPSTVTYRVEPEGDSVRLTVDHAGLVVEEICEATRAGWETSLTRLAEILAEERRQLPRGL</sequence>
<dbReference type="Gene3D" id="3.30.530.20">
    <property type="match status" value="1"/>
</dbReference>
<feature type="domain" description="Activator of Hsp90 ATPase homologue 1/2-like C-terminal" evidence="2">
    <location>
        <begin position="32"/>
        <end position="157"/>
    </location>
</feature>